<sequence>MMHGVKKSSTPLDMVTNKKANSTLIVSMKKYNSIMTLRVSEDLPTGKPDKIGRLSLCSTMNESINHLVS</sequence>
<organism evidence="1 2">
    <name type="scientific">Trichinella patagoniensis</name>
    <dbReference type="NCBI Taxonomy" id="990121"/>
    <lineage>
        <taxon>Eukaryota</taxon>
        <taxon>Metazoa</taxon>
        <taxon>Ecdysozoa</taxon>
        <taxon>Nematoda</taxon>
        <taxon>Enoplea</taxon>
        <taxon>Dorylaimia</taxon>
        <taxon>Trichinellida</taxon>
        <taxon>Trichinellidae</taxon>
        <taxon>Trichinella</taxon>
    </lineage>
</organism>
<dbReference type="Proteomes" id="UP000054783">
    <property type="component" value="Unassembled WGS sequence"/>
</dbReference>
<protein>
    <submittedName>
        <fullName evidence="1">Uncharacterized protein</fullName>
    </submittedName>
</protein>
<accession>A0A0V0ZPJ9</accession>
<evidence type="ECO:0000313" key="1">
    <source>
        <dbReference type="EMBL" id="KRY14319.1"/>
    </source>
</evidence>
<dbReference type="EMBL" id="JYDQ01000119">
    <property type="protein sequence ID" value="KRY14319.1"/>
    <property type="molecule type" value="Genomic_DNA"/>
</dbReference>
<keyword evidence="2" id="KW-1185">Reference proteome</keyword>
<gene>
    <name evidence="1" type="ORF">T12_12826</name>
</gene>
<dbReference type="AlphaFoldDB" id="A0A0V0ZPJ9"/>
<name>A0A0V0ZPJ9_9BILA</name>
<proteinExistence type="predicted"/>
<evidence type="ECO:0000313" key="2">
    <source>
        <dbReference type="Proteomes" id="UP000054783"/>
    </source>
</evidence>
<comment type="caution">
    <text evidence="1">The sequence shown here is derived from an EMBL/GenBank/DDBJ whole genome shotgun (WGS) entry which is preliminary data.</text>
</comment>
<reference evidence="1 2" key="1">
    <citation type="submission" date="2015-01" db="EMBL/GenBank/DDBJ databases">
        <title>Evolution of Trichinella species and genotypes.</title>
        <authorList>
            <person name="Korhonen P.K."/>
            <person name="Edoardo P."/>
            <person name="Giuseppe L.R."/>
            <person name="Gasser R.B."/>
        </authorList>
    </citation>
    <scope>NUCLEOTIDE SEQUENCE [LARGE SCALE GENOMIC DNA]</scope>
    <source>
        <strain evidence="1">ISS2496</strain>
    </source>
</reference>